<evidence type="ECO:0000313" key="2">
    <source>
        <dbReference type="EMBL" id="SMC33473.1"/>
    </source>
</evidence>
<accession>A0A1W1YBE5</accession>
<dbReference type="STRING" id="112901.SAMN04488500_101216"/>
<name>A0A1W1YBE5_9FIRM</name>
<organism evidence="2 3">
    <name type="scientific">Sporomusa malonica</name>
    <dbReference type="NCBI Taxonomy" id="112901"/>
    <lineage>
        <taxon>Bacteria</taxon>
        <taxon>Bacillati</taxon>
        <taxon>Bacillota</taxon>
        <taxon>Negativicutes</taxon>
        <taxon>Selenomonadales</taxon>
        <taxon>Sporomusaceae</taxon>
        <taxon>Sporomusa</taxon>
    </lineage>
</organism>
<keyword evidence="1" id="KW-0812">Transmembrane</keyword>
<keyword evidence="3" id="KW-1185">Reference proteome</keyword>
<evidence type="ECO:0000313" key="3">
    <source>
        <dbReference type="Proteomes" id="UP000192738"/>
    </source>
</evidence>
<evidence type="ECO:0000256" key="1">
    <source>
        <dbReference type="SAM" id="Phobius"/>
    </source>
</evidence>
<dbReference type="AlphaFoldDB" id="A0A1W1YBE5"/>
<dbReference type="OrthoDB" id="1888255at2"/>
<keyword evidence="1" id="KW-0472">Membrane</keyword>
<dbReference type="Pfam" id="PF19539">
    <property type="entry name" value="DUF6063"/>
    <property type="match status" value="1"/>
</dbReference>
<protein>
    <recommendedName>
        <fullName evidence="4">Non-ribosomal peptide synthetase module</fullName>
    </recommendedName>
</protein>
<gene>
    <name evidence="2" type="ORF">SAMN04488500_101216</name>
</gene>
<reference evidence="2 3" key="1">
    <citation type="submission" date="2017-04" db="EMBL/GenBank/DDBJ databases">
        <authorList>
            <person name="Afonso C.L."/>
            <person name="Miller P.J."/>
            <person name="Scott M.A."/>
            <person name="Spackman E."/>
            <person name="Goraichik I."/>
            <person name="Dimitrov K.M."/>
            <person name="Suarez D.L."/>
            <person name="Swayne D.E."/>
        </authorList>
    </citation>
    <scope>NUCLEOTIDE SEQUENCE [LARGE SCALE GENOMIC DNA]</scope>
    <source>
        <strain evidence="2 3">DSM 5090</strain>
    </source>
</reference>
<feature type="transmembrane region" description="Helical" evidence="1">
    <location>
        <begin position="92"/>
        <end position="110"/>
    </location>
</feature>
<proteinExistence type="predicted"/>
<dbReference type="RefSeq" id="WP_084573738.1">
    <property type="nucleotide sequence ID" value="NZ_CP155572.1"/>
</dbReference>
<evidence type="ECO:0008006" key="4">
    <source>
        <dbReference type="Google" id="ProtNLM"/>
    </source>
</evidence>
<feature type="transmembrane region" description="Helical" evidence="1">
    <location>
        <begin position="51"/>
        <end position="71"/>
    </location>
</feature>
<keyword evidence="1" id="KW-1133">Transmembrane helix</keyword>
<dbReference type="InterPro" id="IPR045707">
    <property type="entry name" value="DUF6063"/>
</dbReference>
<dbReference type="Proteomes" id="UP000192738">
    <property type="component" value="Unassembled WGS sequence"/>
</dbReference>
<dbReference type="EMBL" id="FWXI01000001">
    <property type="protein sequence ID" value="SMC33473.1"/>
    <property type="molecule type" value="Genomic_DNA"/>
</dbReference>
<sequence>MRYEQNDVIKAFQLFSLLTQQGFIEKDDVEFYRINEEVQSLVEQFAREVDAVLVLAADIVYLIPATALSPFHVKNEQLRREMGSNATNADIYMMYFCILVFIGEFYNSYLSNEVQRDFLTTSQWLDVLQERLNTLRQHSADDLSRHAEELQYNWLAILEKWDALNDLKESAQSQKGNTVSRLSFLHKVLQFMFKEKLVEQVGPDEYILTEKTKTIVQRYFMELDYNRGILQFMYRYDERKDETYADNL</sequence>